<dbReference type="EMBL" id="SOAG01000004">
    <property type="protein sequence ID" value="TDS64336.1"/>
    <property type="molecule type" value="Genomic_DNA"/>
</dbReference>
<gene>
    <name evidence="2" type="ORF">C8P70_10452</name>
</gene>
<dbReference type="RefSeq" id="WP_133711788.1">
    <property type="nucleotide sequence ID" value="NZ_SOAG01000004.1"/>
</dbReference>
<keyword evidence="1" id="KW-0472">Membrane</keyword>
<dbReference type="OrthoDB" id="981524at2"/>
<comment type="caution">
    <text evidence="2">The sequence shown here is derived from an EMBL/GenBank/DDBJ whole genome shotgun (WGS) entry which is preliminary data.</text>
</comment>
<evidence type="ECO:0000313" key="3">
    <source>
        <dbReference type="Proteomes" id="UP000295215"/>
    </source>
</evidence>
<feature type="transmembrane region" description="Helical" evidence="1">
    <location>
        <begin position="49"/>
        <end position="67"/>
    </location>
</feature>
<reference evidence="2 3" key="1">
    <citation type="submission" date="2019-03" db="EMBL/GenBank/DDBJ databases">
        <title>Genomic Encyclopedia of Archaeal and Bacterial Type Strains, Phase II (KMG-II): from individual species to whole genera.</title>
        <authorList>
            <person name="Goeker M."/>
        </authorList>
    </citation>
    <scope>NUCLEOTIDE SEQUENCE [LARGE SCALE GENOMIC DNA]</scope>
    <source>
        <strain evidence="2 3">DSM 28213</strain>
    </source>
</reference>
<organism evidence="2 3">
    <name type="scientific">Myroides indicus</name>
    <dbReference type="NCBI Taxonomy" id="1323422"/>
    <lineage>
        <taxon>Bacteria</taxon>
        <taxon>Pseudomonadati</taxon>
        <taxon>Bacteroidota</taxon>
        <taxon>Flavobacteriia</taxon>
        <taxon>Flavobacteriales</taxon>
        <taxon>Flavobacteriaceae</taxon>
        <taxon>Myroides</taxon>
    </lineage>
</organism>
<keyword evidence="1" id="KW-0812">Transmembrane</keyword>
<keyword evidence="3" id="KW-1185">Reference proteome</keyword>
<protein>
    <submittedName>
        <fullName evidence="2">Uncharacterized protein</fullName>
    </submittedName>
</protein>
<accession>A0A4R7F322</accession>
<evidence type="ECO:0000313" key="2">
    <source>
        <dbReference type="EMBL" id="TDS64336.1"/>
    </source>
</evidence>
<dbReference type="AlphaFoldDB" id="A0A4R7F322"/>
<name>A0A4R7F322_9FLAO</name>
<proteinExistence type="predicted"/>
<keyword evidence="1" id="KW-1133">Transmembrane helix</keyword>
<sequence>MEHQNLHQRSKKNPFIVPDNYFENFEQQLSDKLKLDKKVKKTIFFYPKYYTAAAAIAIFLCISFFIFQPSSKIINPQELDAYFEYQSSFGLSDEIIHGFNQEDLSDLESAIHLNQNEINEYVLGNIDLEYYLNDL</sequence>
<dbReference type="Proteomes" id="UP000295215">
    <property type="component" value="Unassembled WGS sequence"/>
</dbReference>
<evidence type="ECO:0000256" key="1">
    <source>
        <dbReference type="SAM" id="Phobius"/>
    </source>
</evidence>